<name>A0A938XXX4_9BACL</name>
<feature type="transmembrane region" description="Helical" evidence="1">
    <location>
        <begin position="12"/>
        <end position="28"/>
    </location>
</feature>
<dbReference type="RefSeq" id="WP_204520029.1">
    <property type="nucleotide sequence ID" value="NZ_JAFBEB010000022.1"/>
</dbReference>
<dbReference type="EMBL" id="JAFBEB010000022">
    <property type="protein sequence ID" value="MBM7592237.1"/>
    <property type="molecule type" value="Genomic_DNA"/>
</dbReference>
<comment type="caution">
    <text evidence="2">The sequence shown here is derived from an EMBL/GenBank/DDBJ whole genome shotgun (WGS) entry which is preliminary data.</text>
</comment>
<accession>A0A938XXX4</accession>
<keyword evidence="1" id="KW-0812">Transmembrane</keyword>
<dbReference type="NCBIfam" id="TIGR01673">
    <property type="entry name" value="holin_LLH"/>
    <property type="match status" value="1"/>
</dbReference>
<dbReference type="Proteomes" id="UP000717624">
    <property type="component" value="Unassembled WGS sequence"/>
</dbReference>
<evidence type="ECO:0000313" key="2">
    <source>
        <dbReference type="EMBL" id="MBM7592237.1"/>
    </source>
</evidence>
<dbReference type="Pfam" id="PF09682">
    <property type="entry name" value="Phage_holin_6_1"/>
    <property type="match status" value="1"/>
</dbReference>
<sequence length="101" mass="11179">MTFDMTKIVEALIALVAAVITAFVIPYIRSKTTEAQRSQIQAWVNIAVAAAEQIFNGNDRGAEKKRYVLDFLKSKGFTLDDAAIENLIEAAVFELSQKVVE</sequence>
<protein>
    <submittedName>
        <fullName evidence="2">LL-H family phage holin</fullName>
    </submittedName>
</protein>
<evidence type="ECO:0000256" key="1">
    <source>
        <dbReference type="SAM" id="Phobius"/>
    </source>
</evidence>
<evidence type="ECO:0000313" key="3">
    <source>
        <dbReference type="Proteomes" id="UP000717624"/>
    </source>
</evidence>
<keyword evidence="3" id="KW-1185">Reference proteome</keyword>
<keyword evidence="1" id="KW-1133">Transmembrane helix</keyword>
<dbReference type="InterPro" id="IPR010026">
    <property type="entry name" value="Phage_holin_LL-H"/>
</dbReference>
<dbReference type="AlphaFoldDB" id="A0A938XXX4"/>
<gene>
    <name evidence="2" type="ORF">JOD01_003899</name>
</gene>
<reference evidence="2" key="1">
    <citation type="submission" date="2021-01" db="EMBL/GenBank/DDBJ databases">
        <title>Genomic Encyclopedia of Type Strains, Phase IV (KMG-IV): sequencing the most valuable type-strain genomes for metagenomic binning, comparative biology and taxonomic classification.</title>
        <authorList>
            <person name="Goeker M."/>
        </authorList>
    </citation>
    <scope>NUCLEOTIDE SEQUENCE</scope>
    <source>
        <strain evidence="2">DSM 25523</strain>
    </source>
</reference>
<keyword evidence="1" id="KW-0472">Membrane</keyword>
<organism evidence="2 3">
    <name type="scientific">Brevibacillus fulvus</name>
    <dbReference type="NCBI Taxonomy" id="1125967"/>
    <lineage>
        <taxon>Bacteria</taxon>
        <taxon>Bacillati</taxon>
        <taxon>Bacillota</taxon>
        <taxon>Bacilli</taxon>
        <taxon>Bacillales</taxon>
        <taxon>Paenibacillaceae</taxon>
        <taxon>Brevibacillus</taxon>
    </lineage>
</organism>
<proteinExistence type="predicted"/>